<organism evidence="2">
    <name type="scientific">marine metagenome</name>
    <dbReference type="NCBI Taxonomy" id="408172"/>
    <lineage>
        <taxon>unclassified sequences</taxon>
        <taxon>metagenomes</taxon>
        <taxon>ecological metagenomes</taxon>
    </lineage>
</organism>
<dbReference type="Pfam" id="PF00144">
    <property type="entry name" value="Beta-lactamase"/>
    <property type="match status" value="1"/>
</dbReference>
<feature type="domain" description="Beta-lactamase-related" evidence="1">
    <location>
        <begin position="24"/>
        <end position="194"/>
    </location>
</feature>
<dbReference type="SUPFAM" id="SSF56601">
    <property type="entry name" value="beta-lactamase/transpeptidase-like"/>
    <property type="match status" value="1"/>
</dbReference>
<reference evidence="2" key="1">
    <citation type="submission" date="2018-05" db="EMBL/GenBank/DDBJ databases">
        <authorList>
            <person name="Lanie J.A."/>
            <person name="Ng W.-L."/>
            <person name="Kazmierczak K.M."/>
            <person name="Andrzejewski T.M."/>
            <person name="Davidsen T.M."/>
            <person name="Wayne K.J."/>
            <person name="Tettelin H."/>
            <person name="Glass J.I."/>
            <person name="Rusch D."/>
            <person name="Podicherti R."/>
            <person name="Tsui H.-C.T."/>
            <person name="Winkler M.E."/>
        </authorList>
    </citation>
    <scope>NUCLEOTIDE SEQUENCE</scope>
</reference>
<gene>
    <name evidence="2" type="ORF">METZ01_LOCUS386074</name>
</gene>
<dbReference type="PANTHER" id="PTHR43319:SF3">
    <property type="entry name" value="BETA-LACTAMASE-RELATED DOMAIN-CONTAINING PROTEIN"/>
    <property type="match status" value="1"/>
</dbReference>
<evidence type="ECO:0000259" key="1">
    <source>
        <dbReference type="Pfam" id="PF00144"/>
    </source>
</evidence>
<accession>A0A382UG58</accession>
<dbReference type="InterPro" id="IPR001466">
    <property type="entry name" value="Beta-lactam-related"/>
</dbReference>
<dbReference type="AlphaFoldDB" id="A0A382UG58"/>
<evidence type="ECO:0000313" key="2">
    <source>
        <dbReference type="EMBL" id="SVD33220.1"/>
    </source>
</evidence>
<name>A0A382UG58_9ZZZZ</name>
<dbReference type="PANTHER" id="PTHR43319">
    <property type="entry name" value="BETA-LACTAMASE-RELATED"/>
    <property type="match status" value="1"/>
</dbReference>
<sequence length="256" mass="28302">MGKHNLEVQGYCDPAFKAVKGTFQENFDNRSEIGAGVCVYKENEKVVDLWGGHRDEERIQTWTEDTITLMNSVAKSICALAVHILADRGLVNLDAPVATYWPEFGQSGKDDILVRHVQGHQCGAVFSDTAKPGDWFNYSAQCSAIARQEPAWLPGTKGGYNTINIGFILGEIVRHVTGKTIGTFIREEISEPLGAEYNIGLTTKELDLVAPMQLNPENNFWAECAREGSNLNRAHSGRPDDPNLLNCIEIRKGELP</sequence>
<protein>
    <recommendedName>
        <fullName evidence="1">Beta-lactamase-related domain-containing protein</fullName>
    </recommendedName>
</protein>
<dbReference type="InterPro" id="IPR052907">
    <property type="entry name" value="Beta-lactamase/esterase"/>
</dbReference>
<dbReference type="Gene3D" id="3.40.710.10">
    <property type="entry name" value="DD-peptidase/beta-lactamase superfamily"/>
    <property type="match status" value="1"/>
</dbReference>
<dbReference type="EMBL" id="UINC01143983">
    <property type="protein sequence ID" value="SVD33220.1"/>
    <property type="molecule type" value="Genomic_DNA"/>
</dbReference>
<feature type="non-terminal residue" evidence="2">
    <location>
        <position position="256"/>
    </location>
</feature>
<proteinExistence type="predicted"/>
<dbReference type="InterPro" id="IPR012338">
    <property type="entry name" value="Beta-lactam/transpept-like"/>
</dbReference>